<reference evidence="11 12" key="1">
    <citation type="submission" date="2024-04" db="EMBL/GenBank/DDBJ databases">
        <title>Novel species of the genus Ideonella isolated from streams.</title>
        <authorList>
            <person name="Lu H."/>
        </authorList>
    </citation>
    <scope>NUCLEOTIDE SEQUENCE [LARGE SCALE GENOMIC DNA]</scope>
    <source>
        <strain evidence="11 12">DXS29W</strain>
    </source>
</reference>
<dbReference type="Proteomes" id="UP001371218">
    <property type="component" value="Unassembled WGS sequence"/>
</dbReference>
<comment type="similarity">
    <text evidence="1">Belongs to the FlgM family.</text>
</comment>
<evidence type="ECO:0000259" key="10">
    <source>
        <dbReference type="Pfam" id="PF04316"/>
    </source>
</evidence>
<organism evidence="11 12">
    <name type="scientific">Ideonella lacteola</name>
    <dbReference type="NCBI Taxonomy" id="2984193"/>
    <lineage>
        <taxon>Bacteria</taxon>
        <taxon>Pseudomonadati</taxon>
        <taxon>Pseudomonadota</taxon>
        <taxon>Betaproteobacteria</taxon>
        <taxon>Burkholderiales</taxon>
        <taxon>Sphaerotilaceae</taxon>
        <taxon>Ideonella</taxon>
    </lineage>
</organism>
<evidence type="ECO:0000313" key="12">
    <source>
        <dbReference type="Proteomes" id="UP001371218"/>
    </source>
</evidence>
<keyword evidence="11" id="KW-0282">Flagellum</keyword>
<evidence type="ECO:0000256" key="4">
    <source>
        <dbReference type="ARBA" id="ARBA00022795"/>
    </source>
</evidence>
<keyword evidence="6" id="KW-0804">Transcription</keyword>
<dbReference type="RefSeq" id="WP_341429060.1">
    <property type="nucleotide sequence ID" value="NZ_JBBUTG010000032.1"/>
</dbReference>
<evidence type="ECO:0000256" key="6">
    <source>
        <dbReference type="ARBA" id="ARBA00023163"/>
    </source>
</evidence>
<feature type="region of interest" description="Disordered" evidence="9">
    <location>
        <begin position="1"/>
        <end position="39"/>
    </location>
</feature>
<gene>
    <name evidence="11" type="primary">flgM</name>
    <name evidence="11" type="ORF">AACH06_27770</name>
</gene>
<evidence type="ECO:0000256" key="8">
    <source>
        <dbReference type="ARBA" id="ARBA00030117"/>
    </source>
</evidence>
<name>A0ABU9BXC7_9BURK</name>
<evidence type="ECO:0000256" key="2">
    <source>
        <dbReference type="ARBA" id="ARBA00017823"/>
    </source>
</evidence>
<keyword evidence="12" id="KW-1185">Reference proteome</keyword>
<keyword evidence="4" id="KW-1005">Bacterial flagellum biogenesis</keyword>
<dbReference type="Pfam" id="PF04316">
    <property type="entry name" value="FlgM"/>
    <property type="match status" value="1"/>
</dbReference>
<proteinExistence type="inferred from homology"/>
<evidence type="ECO:0000256" key="5">
    <source>
        <dbReference type="ARBA" id="ARBA00023015"/>
    </source>
</evidence>
<dbReference type="InterPro" id="IPR007412">
    <property type="entry name" value="FlgM"/>
</dbReference>
<dbReference type="EMBL" id="JBBUTG010000032">
    <property type="protein sequence ID" value="MEK8034632.1"/>
    <property type="molecule type" value="Genomic_DNA"/>
</dbReference>
<dbReference type="NCBIfam" id="TIGR03824">
    <property type="entry name" value="FlgM_jcvi"/>
    <property type="match status" value="1"/>
</dbReference>
<dbReference type="SUPFAM" id="SSF101498">
    <property type="entry name" value="Anti-sigma factor FlgM"/>
    <property type="match status" value="1"/>
</dbReference>
<sequence>MKIGSFENKAAVAPMQNDRKSGSAEKTGGTAASDAAQPSATVSISSAASLMSSVDNDGTFDAEKVARMAQAIRDGKFEVHPEAIADKLIANTQEILRKYSS</sequence>
<keyword evidence="3" id="KW-0678">Repressor</keyword>
<dbReference type="InterPro" id="IPR035890">
    <property type="entry name" value="Anti-sigma-28_factor_FlgM_sf"/>
</dbReference>
<comment type="function">
    <text evidence="7">Responsible for the coupling of flagellin expression to flagellar assembly by preventing expression of the flagellin genes when a component of the middle class of proteins is defective. It negatively regulates flagellar genes by inhibiting the activity of FliA by directly binding to FliA.</text>
</comment>
<dbReference type="InterPro" id="IPR031316">
    <property type="entry name" value="FlgM_C"/>
</dbReference>
<protein>
    <recommendedName>
        <fullName evidence="2">Negative regulator of flagellin synthesis</fullName>
    </recommendedName>
    <alternativeName>
        <fullName evidence="8">Anti-sigma-28 factor</fullName>
    </alternativeName>
</protein>
<comment type="caution">
    <text evidence="11">The sequence shown here is derived from an EMBL/GenBank/DDBJ whole genome shotgun (WGS) entry which is preliminary data.</text>
</comment>
<evidence type="ECO:0000256" key="9">
    <source>
        <dbReference type="SAM" id="MobiDB-lite"/>
    </source>
</evidence>
<evidence type="ECO:0000256" key="7">
    <source>
        <dbReference type="ARBA" id="ARBA00024739"/>
    </source>
</evidence>
<keyword evidence="5" id="KW-0805">Transcription regulation</keyword>
<evidence type="ECO:0000313" key="11">
    <source>
        <dbReference type="EMBL" id="MEK8034632.1"/>
    </source>
</evidence>
<evidence type="ECO:0000256" key="1">
    <source>
        <dbReference type="ARBA" id="ARBA00005322"/>
    </source>
</evidence>
<evidence type="ECO:0000256" key="3">
    <source>
        <dbReference type="ARBA" id="ARBA00022491"/>
    </source>
</evidence>
<keyword evidence="11" id="KW-0969">Cilium</keyword>
<feature type="domain" description="Anti-sigma-28 factor FlgM C-terminal" evidence="10">
    <location>
        <begin position="41"/>
        <end position="89"/>
    </location>
</feature>
<keyword evidence="11" id="KW-0966">Cell projection</keyword>
<accession>A0ABU9BXC7</accession>